<comment type="caution">
    <text evidence="8">The sequence shown here is derived from an EMBL/GenBank/DDBJ whole genome shotgun (WGS) entry which is preliminary data.</text>
</comment>
<protein>
    <submittedName>
        <fullName evidence="8">Major facilitator superfamily</fullName>
    </submittedName>
</protein>
<feature type="transmembrane region" description="Helical" evidence="6">
    <location>
        <begin position="456"/>
        <end position="475"/>
    </location>
</feature>
<feature type="transmembrane region" description="Helical" evidence="6">
    <location>
        <begin position="180"/>
        <end position="199"/>
    </location>
</feature>
<dbReference type="VEuPathDB" id="FungiDB:MPH_01059"/>
<dbReference type="GO" id="GO:0022857">
    <property type="term" value="F:transmembrane transporter activity"/>
    <property type="evidence" value="ECO:0007669"/>
    <property type="project" value="InterPro"/>
</dbReference>
<dbReference type="AlphaFoldDB" id="K2SYH1"/>
<reference evidence="8 9" key="1">
    <citation type="journal article" date="2012" name="BMC Genomics">
        <title>Tools to kill: Genome of one of the most destructive plant pathogenic fungi Macrophomina phaseolina.</title>
        <authorList>
            <person name="Islam M.S."/>
            <person name="Haque M.S."/>
            <person name="Islam M.M."/>
            <person name="Emdad E.M."/>
            <person name="Halim A."/>
            <person name="Hossen Q.M.M."/>
            <person name="Hossain M.Z."/>
            <person name="Ahmed B."/>
            <person name="Rahim S."/>
            <person name="Rahman M.S."/>
            <person name="Alam M.M."/>
            <person name="Hou S."/>
            <person name="Wan X."/>
            <person name="Saito J.A."/>
            <person name="Alam M."/>
        </authorList>
    </citation>
    <scope>NUCLEOTIDE SEQUENCE [LARGE SCALE GENOMIC DNA]</scope>
    <source>
        <strain evidence="8 9">MS6</strain>
    </source>
</reference>
<dbReference type="OrthoDB" id="446368at2759"/>
<feature type="compositionally biased region" description="Acidic residues" evidence="5">
    <location>
        <begin position="91"/>
        <end position="100"/>
    </location>
</feature>
<feature type="compositionally biased region" description="Basic and acidic residues" evidence="5">
    <location>
        <begin position="11"/>
        <end position="20"/>
    </location>
</feature>
<feature type="transmembrane region" description="Helical" evidence="6">
    <location>
        <begin position="372"/>
        <end position="396"/>
    </location>
</feature>
<evidence type="ECO:0000256" key="3">
    <source>
        <dbReference type="ARBA" id="ARBA00022989"/>
    </source>
</evidence>
<dbReference type="HOGENOM" id="CLU_008455_11_1_1"/>
<dbReference type="Pfam" id="PF07690">
    <property type="entry name" value="MFS_1"/>
    <property type="match status" value="1"/>
</dbReference>
<dbReference type="InParanoid" id="K2SYH1"/>
<feature type="transmembrane region" description="Helical" evidence="6">
    <location>
        <begin position="211"/>
        <end position="228"/>
    </location>
</feature>
<organism evidence="8 9">
    <name type="scientific">Macrophomina phaseolina (strain MS6)</name>
    <name type="common">Charcoal rot fungus</name>
    <dbReference type="NCBI Taxonomy" id="1126212"/>
    <lineage>
        <taxon>Eukaryota</taxon>
        <taxon>Fungi</taxon>
        <taxon>Dikarya</taxon>
        <taxon>Ascomycota</taxon>
        <taxon>Pezizomycotina</taxon>
        <taxon>Dothideomycetes</taxon>
        <taxon>Dothideomycetes incertae sedis</taxon>
        <taxon>Botryosphaeriales</taxon>
        <taxon>Botryosphaeriaceae</taxon>
        <taxon>Macrophomina</taxon>
    </lineage>
</organism>
<feature type="transmembrane region" description="Helical" evidence="6">
    <location>
        <begin position="268"/>
        <end position="292"/>
    </location>
</feature>
<dbReference type="PROSITE" id="PS50850">
    <property type="entry name" value="MFS"/>
    <property type="match status" value="1"/>
</dbReference>
<feature type="transmembrane region" description="Helical" evidence="6">
    <location>
        <begin position="416"/>
        <end position="435"/>
    </location>
</feature>
<name>K2SYH1_MACPH</name>
<evidence type="ECO:0000256" key="1">
    <source>
        <dbReference type="ARBA" id="ARBA00004141"/>
    </source>
</evidence>
<dbReference type="Gene3D" id="1.20.1250.20">
    <property type="entry name" value="MFS general substrate transporter like domains"/>
    <property type="match status" value="1"/>
</dbReference>
<keyword evidence="4 6" id="KW-0472">Membrane</keyword>
<dbReference type="Proteomes" id="UP000007129">
    <property type="component" value="Unassembled WGS sequence"/>
</dbReference>
<dbReference type="InterPro" id="IPR036259">
    <property type="entry name" value="MFS_trans_sf"/>
</dbReference>
<evidence type="ECO:0000313" key="8">
    <source>
        <dbReference type="EMBL" id="EKG21625.1"/>
    </source>
</evidence>
<evidence type="ECO:0000313" key="9">
    <source>
        <dbReference type="Proteomes" id="UP000007129"/>
    </source>
</evidence>
<feature type="transmembrane region" description="Helical" evidence="6">
    <location>
        <begin position="240"/>
        <end position="261"/>
    </location>
</feature>
<dbReference type="PANTHER" id="PTHR23502:SF47">
    <property type="entry name" value="MAJOR FACILITATOR SUPERFAMILY (MFS) PROFILE DOMAIN-CONTAINING PROTEIN-RELATED"/>
    <property type="match status" value="1"/>
</dbReference>
<feature type="transmembrane region" description="Helical" evidence="6">
    <location>
        <begin position="304"/>
        <end position="330"/>
    </location>
</feature>
<dbReference type="PANTHER" id="PTHR23502">
    <property type="entry name" value="MAJOR FACILITATOR SUPERFAMILY"/>
    <property type="match status" value="1"/>
</dbReference>
<comment type="subcellular location">
    <subcellularLocation>
        <location evidence="1">Membrane</location>
        <topology evidence="1">Multi-pass membrane protein</topology>
    </subcellularLocation>
</comment>
<dbReference type="CDD" id="cd17323">
    <property type="entry name" value="MFS_Tpo1_MDR_like"/>
    <property type="match status" value="1"/>
</dbReference>
<dbReference type="STRING" id="1126212.K2SYH1"/>
<accession>K2SYH1</accession>
<evidence type="ECO:0000259" key="7">
    <source>
        <dbReference type="PROSITE" id="PS50850"/>
    </source>
</evidence>
<feature type="transmembrane region" description="Helical" evidence="6">
    <location>
        <begin position="140"/>
        <end position="160"/>
    </location>
</feature>
<dbReference type="GO" id="GO:0005886">
    <property type="term" value="C:plasma membrane"/>
    <property type="evidence" value="ECO:0007669"/>
    <property type="project" value="TreeGrafter"/>
</dbReference>
<evidence type="ECO:0000256" key="4">
    <source>
        <dbReference type="ARBA" id="ARBA00023136"/>
    </source>
</evidence>
<keyword evidence="3 6" id="KW-1133">Transmembrane helix</keyword>
<sequence length="585" mass="64830">MAGRPLGEGMVRSESERTEYAPDGLHSNTSLPTDRVASSNPREGPQATQPDQGSFESPTPVNRSSMDEKDPEKDEDVSRARRSPLRPTASDESDSADDDIERQKTREQQRPAEGQQEKDPNIIEWDGPNDPENPMNWANWWKWTVTITLGLMTFTITFASSVFSTATMATSQKFGVSSEVMILGTSLFVLGFAFGPIMWGPLSELYGRKYPLFFGFFVFAIFQIPVAVAQNLQTIMLARFFGGLFGSAPLAIVGGALADFWDPIDRGIAVCIFAGATFIGPVAGPIVGGFTVMNASLGWRWTEYFTAIMAFFFGAVGLIVVPETYAPVLLQRRAKKVRYETRNWAIHSKHDENQVDFKSVVQKYLARPFAMLVLEPILLLVTIYMAVVYGILYLFFESYPIAFQEKRGWNEGVGALPFLSITVGVVLGGSLIAWTTKTRFKRKLEKHGKVIPEERLIPMIIGGFLFPVGMFWFAWTSSPNISPWPQICSGVFIGAGILMIFLQGLNYIIDVYMMNANSAIAANTLLRSLAGAGFPLFAVAMYHTLGVSWATSLLAFIAVALFPVPILFYIYGAKIRKLSKYSPSR</sequence>
<dbReference type="eggNOG" id="KOG0255">
    <property type="taxonomic scope" value="Eukaryota"/>
</dbReference>
<dbReference type="SUPFAM" id="SSF103473">
    <property type="entry name" value="MFS general substrate transporter"/>
    <property type="match status" value="1"/>
</dbReference>
<feature type="compositionally biased region" description="Basic and acidic residues" evidence="5">
    <location>
        <begin position="65"/>
        <end position="79"/>
    </location>
</feature>
<proteinExistence type="predicted"/>
<feature type="compositionally biased region" description="Basic and acidic residues" evidence="5">
    <location>
        <begin position="101"/>
        <end position="121"/>
    </location>
</feature>
<feature type="transmembrane region" description="Helical" evidence="6">
    <location>
        <begin position="549"/>
        <end position="571"/>
    </location>
</feature>
<dbReference type="EMBL" id="AHHD01000045">
    <property type="protein sequence ID" value="EKG21625.1"/>
    <property type="molecule type" value="Genomic_DNA"/>
</dbReference>
<evidence type="ECO:0000256" key="6">
    <source>
        <dbReference type="SAM" id="Phobius"/>
    </source>
</evidence>
<feature type="domain" description="Major facilitator superfamily (MFS) profile" evidence="7">
    <location>
        <begin position="145"/>
        <end position="577"/>
    </location>
</feature>
<dbReference type="FunFam" id="1.20.1250.20:FF:000011">
    <property type="entry name" value="MFS multidrug transporter, putative"/>
    <property type="match status" value="1"/>
</dbReference>
<feature type="region of interest" description="Disordered" evidence="5">
    <location>
        <begin position="1"/>
        <end position="130"/>
    </location>
</feature>
<gene>
    <name evidence="8" type="ORF">MPH_01059</name>
</gene>
<feature type="transmembrane region" description="Helical" evidence="6">
    <location>
        <begin position="520"/>
        <end position="543"/>
    </location>
</feature>
<feature type="transmembrane region" description="Helical" evidence="6">
    <location>
        <begin position="487"/>
        <end position="508"/>
    </location>
</feature>
<evidence type="ECO:0000256" key="5">
    <source>
        <dbReference type="SAM" id="MobiDB-lite"/>
    </source>
</evidence>
<dbReference type="InterPro" id="IPR020846">
    <property type="entry name" value="MFS_dom"/>
</dbReference>
<feature type="compositionally biased region" description="Polar residues" evidence="5">
    <location>
        <begin position="26"/>
        <end position="64"/>
    </location>
</feature>
<evidence type="ECO:0000256" key="2">
    <source>
        <dbReference type="ARBA" id="ARBA00022692"/>
    </source>
</evidence>
<keyword evidence="2 6" id="KW-0812">Transmembrane</keyword>
<dbReference type="InterPro" id="IPR011701">
    <property type="entry name" value="MFS"/>
</dbReference>